<dbReference type="EMBL" id="CP014263">
    <property type="protein sequence ID" value="AQG80226.1"/>
    <property type="molecule type" value="Genomic_DNA"/>
</dbReference>
<reference evidence="1 2" key="1">
    <citation type="submission" date="2016-01" db="EMBL/GenBank/DDBJ databases">
        <authorList>
            <person name="Oliw E.H."/>
        </authorList>
    </citation>
    <scope>NUCLEOTIDE SEQUENCE [LARGE SCALE GENOMIC DNA]</scope>
    <source>
        <strain evidence="1 2">DY10</strain>
    </source>
</reference>
<name>A0A1P9WXW4_9BACT</name>
<evidence type="ECO:0000313" key="1">
    <source>
        <dbReference type="EMBL" id="AQG80226.1"/>
    </source>
</evidence>
<gene>
    <name evidence="1" type="ORF">AWR27_13400</name>
</gene>
<dbReference type="AlphaFoldDB" id="A0A1P9WXW4"/>
<proteinExistence type="predicted"/>
<keyword evidence="2" id="KW-1185">Reference proteome</keyword>
<organism evidence="1 2">
    <name type="scientific">Spirosoma montaniterrae</name>
    <dbReference type="NCBI Taxonomy" id="1178516"/>
    <lineage>
        <taxon>Bacteria</taxon>
        <taxon>Pseudomonadati</taxon>
        <taxon>Bacteroidota</taxon>
        <taxon>Cytophagia</taxon>
        <taxon>Cytophagales</taxon>
        <taxon>Cytophagaceae</taxon>
        <taxon>Spirosoma</taxon>
    </lineage>
</organism>
<protein>
    <submittedName>
        <fullName evidence="1">Uncharacterized protein</fullName>
    </submittedName>
</protein>
<evidence type="ECO:0000313" key="2">
    <source>
        <dbReference type="Proteomes" id="UP000187941"/>
    </source>
</evidence>
<sequence length="174" mass="20168">MNQQGYSINERAGGNDFSFVTAHGIEYLVYFTEADGYVPSASFASNTKMLGFTPIKGTFEEGKRLPNDPHVWTAIFEVLYFYMNKHPLMVLLYVCSDESVWNPGPEHRHARYAKKRSEIFAERYSEWQQTDVMPVEKIDYSLYGQLYCSCIFRSGNPYATEIRQVIEQSILEKQ</sequence>
<dbReference type="RefSeq" id="WP_077131651.1">
    <property type="nucleotide sequence ID" value="NZ_CP014263.1"/>
</dbReference>
<accession>A0A1P9WXW4</accession>
<dbReference type="OrthoDB" id="958644at2"/>
<dbReference type="KEGG" id="smon:AWR27_13400"/>
<dbReference type="Proteomes" id="UP000187941">
    <property type="component" value="Chromosome"/>
</dbReference>